<evidence type="ECO:0000256" key="1">
    <source>
        <dbReference type="SAM" id="Phobius"/>
    </source>
</evidence>
<feature type="transmembrane region" description="Helical" evidence="1">
    <location>
        <begin position="97"/>
        <end position="114"/>
    </location>
</feature>
<dbReference type="Proteomes" id="UP000677913">
    <property type="component" value="Unassembled WGS sequence"/>
</dbReference>
<dbReference type="EMBL" id="JAGSXH010000102">
    <property type="protein sequence ID" value="MBS2965803.1"/>
    <property type="molecule type" value="Genomic_DNA"/>
</dbReference>
<evidence type="ECO:0000313" key="2">
    <source>
        <dbReference type="EMBL" id="MBS2965803.1"/>
    </source>
</evidence>
<protein>
    <submittedName>
        <fullName evidence="2">Uncharacterized protein</fullName>
    </submittedName>
</protein>
<reference evidence="2" key="1">
    <citation type="submission" date="2021-04" db="EMBL/GenBank/DDBJ databases">
        <title>Genome based classification of Actinospica acidithermotolerans sp. nov., an actinobacterium isolated from an Indonesian hot spring.</title>
        <authorList>
            <person name="Kusuma A.B."/>
            <person name="Putra K.E."/>
            <person name="Nafisah S."/>
            <person name="Loh J."/>
            <person name="Nouioui I."/>
            <person name="Goodfellow M."/>
        </authorList>
    </citation>
    <scope>NUCLEOTIDE SEQUENCE</scope>
    <source>
        <strain evidence="2">DSM 45618</strain>
    </source>
</reference>
<proteinExistence type="predicted"/>
<name>A0A8J7WNQ9_9ACTN</name>
<keyword evidence="1" id="KW-1133">Transmembrane helix</keyword>
<feature type="transmembrane region" description="Helical" evidence="1">
    <location>
        <begin position="174"/>
        <end position="195"/>
    </location>
</feature>
<sequence>VVVSGLLAAALPGALSFLDHQSSRGIEVEAVFASPFMIASWFGYPIRTVHEDGNFQLAGPGTGVVASGAILLTLLGFGIVLWWRLRRFHPDRWSPALMYDAGFTVLLVMVVTSRVLSPQYLIWLIGLSALCLAENGPGRRGTLMATPARLVLACTLVSQLEFPILFLQVLTHGFLGTAVVAARNLVLLAATLIALRKLWSATTREPASRHADAPLEAAAAQDLLQPAGASATPGAREHRGASTA</sequence>
<accession>A0A8J7WNQ9</accession>
<keyword evidence="1" id="KW-0812">Transmembrane</keyword>
<keyword evidence="3" id="KW-1185">Reference proteome</keyword>
<feature type="non-terminal residue" evidence="2">
    <location>
        <position position="1"/>
    </location>
</feature>
<gene>
    <name evidence="2" type="ORF">KGA66_22310</name>
</gene>
<comment type="caution">
    <text evidence="2">The sequence shown here is derived from an EMBL/GenBank/DDBJ whole genome shotgun (WGS) entry which is preliminary data.</text>
</comment>
<feature type="transmembrane region" description="Helical" evidence="1">
    <location>
        <begin position="64"/>
        <end position="85"/>
    </location>
</feature>
<organism evidence="2 3">
    <name type="scientific">Actinocrinis puniceicyclus</name>
    <dbReference type="NCBI Taxonomy" id="977794"/>
    <lineage>
        <taxon>Bacteria</taxon>
        <taxon>Bacillati</taxon>
        <taxon>Actinomycetota</taxon>
        <taxon>Actinomycetes</taxon>
        <taxon>Catenulisporales</taxon>
        <taxon>Actinospicaceae</taxon>
        <taxon>Actinocrinis</taxon>
    </lineage>
</organism>
<dbReference type="AlphaFoldDB" id="A0A8J7WNQ9"/>
<evidence type="ECO:0000313" key="3">
    <source>
        <dbReference type="Proteomes" id="UP000677913"/>
    </source>
</evidence>
<keyword evidence="1" id="KW-0472">Membrane</keyword>